<dbReference type="EMBL" id="VSWC01000003">
    <property type="protein sequence ID" value="KAA1116203.1"/>
    <property type="molecule type" value="Genomic_DNA"/>
</dbReference>
<proteinExistence type="predicted"/>
<gene>
    <name evidence="2" type="ORF">PGT21_004621</name>
</gene>
<dbReference type="AlphaFoldDB" id="A0A5B0QTC5"/>
<dbReference type="Proteomes" id="UP000324748">
    <property type="component" value="Unassembled WGS sequence"/>
</dbReference>
<name>A0A5B0QTC5_PUCGR</name>
<feature type="compositionally biased region" description="Polar residues" evidence="1">
    <location>
        <begin position="64"/>
        <end position="73"/>
    </location>
</feature>
<evidence type="ECO:0000313" key="2">
    <source>
        <dbReference type="EMBL" id="KAA1116203.1"/>
    </source>
</evidence>
<evidence type="ECO:0000313" key="3">
    <source>
        <dbReference type="Proteomes" id="UP000324748"/>
    </source>
</evidence>
<feature type="compositionally biased region" description="Basic and acidic residues" evidence="1">
    <location>
        <begin position="74"/>
        <end position="83"/>
    </location>
</feature>
<accession>A0A5B0QTC5</accession>
<reference evidence="2 3" key="1">
    <citation type="submission" date="2019-05" db="EMBL/GenBank/DDBJ databases">
        <title>Emergence of the Ug99 lineage of the wheat stem rust pathogen through somatic hybridization.</title>
        <authorList>
            <person name="Li F."/>
            <person name="Upadhyaya N.M."/>
            <person name="Sperschneider J."/>
            <person name="Matny O."/>
            <person name="Nguyen-Phuc H."/>
            <person name="Mago R."/>
            <person name="Raley C."/>
            <person name="Miller M.E."/>
            <person name="Silverstein K.A.T."/>
            <person name="Henningsen E."/>
            <person name="Hirsch C.D."/>
            <person name="Visser B."/>
            <person name="Pretorius Z.A."/>
            <person name="Steffenson B.J."/>
            <person name="Schwessinger B."/>
            <person name="Dodds P.N."/>
            <person name="Figueroa M."/>
        </authorList>
    </citation>
    <scope>NUCLEOTIDE SEQUENCE [LARGE SCALE GENOMIC DNA]</scope>
    <source>
        <strain evidence="2">21-0</strain>
    </source>
</reference>
<feature type="region of interest" description="Disordered" evidence="1">
    <location>
        <begin position="55"/>
        <end position="83"/>
    </location>
</feature>
<keyword evidence="3" id="KW-1185">Reference proteome</keyword>
<organism evidence="2 3">
    <name type="scientific">Puccinia graminis f. sp. tritici</name>
    <dbReference type="NCBI Taxonomy" id="56615"/>
    <lineage>
        <taxon>Eukaryota</taxon>
        <taxon>Fungi</taxon>
        <taxon>Dikarya</taxon>
        <taxon>Basidiomycota</taxon>
        <taxon>Pucciniomycotina</taxon>
        <taxon>Pucciniomycetes</taxon>
        <taxon>Pucciniales</taxon>
        <taxon>Pucciniaceae</taxon>
        <taxon>Puccinia</taxon>
    </lineage>
</organism>
<sequence length="83" mass="9151">MLWTDHAAVIDHSQFANATEPDDCTGLNRSSLLDRLSSPIAVALTNRNLLSEPFDKSATIDIADNQNTRPQLETNKEANRTAQ</sequence>
<protein>
    <submittedName>
        <fullName evidence="2">Uncharacterized protein</fullName>
    </submittedName>
</protein>
<comment type="caution">
    <text evidence="2">The sequence shown here is derived from an EMBL/GenBank/DDBJ whole genome shotgun (WGS) entry which is preliminary data.</text>
</comment>
<evidence type="ECO:0000256" key="1">
    <source>
        <dbReference type="SAM" id="MobiDB-lite"/>
    </source>
</evidence>